<evidence type="ECO:0000256" key="1">
    <source>
        <dbReference type="SAM" id="MobiDB-lite"/>
    </source>
</evidence>
<feature type="compositionally biased region" description="Polar residues" evidence="1">
    <location>
        <begin position="11"/>
        <end position="36"/>
    </location>
</feature>
<name>A0A5C3Q3H2_9AGAR</name>
<accession>A0A5C3Q3H2</accession>
<proteinExistence type="predicted"/>
<evidence type="ECO:0000313" key="3">
    <source>
        <dbReference type="Proteomes" id="UP000305067"/>
    </source>
</evidence>
<evidence type="ECO:0000313" key="2">
    <source>
        <dbReference type="EMBL" id="TFK96634.1"/>
    </source>
</evidence>
<organism evidence="2 3">
    <name type="scientific">Pterulicium gracile</name>
    <dbReference type="NCBI Taxonomy" id="1884261"/>
    <lineage>
        <taxon>Eukaryota</taxon>
        <taxon>Fungi</taxon>
        <taxon>Dikarya</taxon>
        <taxon>Basidiomycota</taxon>
        <taxon>Agaricomycotina</taxon>
        <taxon>Agaricomycetes</taxon>
        <taxon>Agaricomycetidae</taxon>
        <taxon>Agaricales</taxon>
        <taxon>Pleurotineae</taxon>
        <taxon>Pterulaceae</taxon>
        <taxon>Pterulicium</taxon>
    </lineage>
</organism>
<protein>
    <submittedName>
        <fullName evidence="2">Uncharacterized protein</fullName>
    </submittedName>
</protein>
<gene>
    <name evidence="2" type="ORF">BDV98DRAFT_575813</name>
</gene>
<dbReference type="EMBL" id="ML178857">
    <property type="protein sequence ID" value="TFK96634.1"/>
    <property type="molecule type" value="Genomic_DNA"/>
</dbReference>
<dbReference type="Proteomes" id="UP000305067">
    <property type="component" value="Unassembled WGS sequence"/>
</dbReference>
<reference evidence="2 3" key="1">
    <citation type="journal article" date="2019" name="Nat. Ecol. Evol.">
        <title>Megaphylogeny resolves global patterns of mushroom evolution.</title>
        <authorList>
            <person name="Varga T."/>
            <person name="Krizsan K."/>
            <person name="Foldi C."/>
            <person name="Dima B."/>
            <person name="Sanchez-Garcia M."/>
            <person name="Sanchez-Ramirez S."/>
            <person name="Szollosi G.J."/>
            <person name="Szarkandi J.G."/>
            <person name="Papp V."/>
            <person name="Albert L."/>
            <person name="Andreopoulos W."/>
            <person name="Angelini C."/>
            <person name="Antonin V."/>
            <person name="Barry K.W."/>
            <person name="Bougher N.L."/>
            <person name="Buchanan P."/>
            <person name="Buyck B."/>
            <person name="Bense V."/>
            <person name="Catcheside P."/>
            <person name="Chovatia M."/>
            <person name="Cooper J."/>
            <person name="Damon W."/>
            <person name="Desjardin D."/>
            <person name="Finy P."/>
            <person name="Geml J."/>
            <person name="Haridas S."/>
            <person name="Hughes K."/>
            <person name="Justo A."/>
            <person name="Karasinski D."/>
            <person name="Kautmanova I."/>
            <person name="Kiss B."/>
            <person name="Kocsube S."/>
            <person name="Kotiranta H."/>
            <person name="LaButti K.M."/>
            <person name="Lechner B.E."/>
            <person name="Liimatainen K."/>
            <person name="Lipzen A."/>
            <person name="Lukacs Z."/>
            <person name="Mihaltcheva S."/>
            <person name="Morgado L.N."/>
            <person name="Niskanen T."/>
            <person name="Noordeloos M.E."/>
            <person name="Ohm R.A."/>
            <person name="Ortiz-Santana B."/>
            <person name="Ovrebo C."/>
            <person name="Racz N."/>
            <person name="Riley R."/>
            <person name="Savchenko A."/>
            <person name="Shiryaev A."/>
            <person name="Soop K."/>
            <person name="Spirin V."/>
            <person name="Szebenyi C."/>
            <person name="Tomsovsky M."/>
            <person name="Tulloss R.E."/>
            <person name="Uehling J."/>
            <person name="Grigoriev I.V."/>
            <person name="Vagvolgyi C."/>
            <person name="Papp T."/>
            <person name="Martin F.M."/>
            <person name="Miettinen O."/>
            <person name="Hibbett D.S."/>
            <person name="Nagy L.G."/>
        </authorList>
    </citation>
    <scope>NUCLEOTIDE SEQUENCE [LARGE SCALE GENOMIC DNA]</scope>
    <source>
        <strain evidence="2 3">CBS 309.79</strain>
    </source>
</reference>
<feature type="region of interest" description="Disordered" evidence="1">
    <location>
        <begin position="1"/>
        <end position="82"/>
    </location>
</feature>
<sequence length="211" mass="22121">MCQKSSEDSPPFSNTTQSQDRSISFPGSSPLSPSTNTEDRCPATFYSTTYSSPNGSPGDDSDSYLPNPDSPVDPLPEVHVSTGRCDVPLRGVEAESITPTTVACPEKQGSGDTITIGQSPRPFHASNALGLMLESRASSTAQASDLDGSGEAPPDQDPAPIPISRPFAEFLQSLNGHQFTVEADPDSFGGWDALRVVLGPFVVAVLLIGPL</sequence>
<dbReference type="AlphaFoldDB" id="A0A5C3Q3H2"/>
<feature type="region of interest" description="Disordered" evidence="1">
    <location>
        <begin position="137"/>
        <end position="163"/>
    </location>
</feature>
<keyword evidence="3" id="KW-1185">Reference proteome</keyword>